<gene>
    <name evidence="5" type="ORF">DSLASN_20790</name>
</gene>
<name>A0ABM7PFU4_9BACT</name>
<sequence>MMADQFSGQDRSIIAKPLREQIYEYLRDEMYRGNLLPGALVNVNEISQRLGISKTPLRDALIQLECDGFVSILPRRGVMINKLSFEDVKNAWEICRALEAEILIPVFDQLDESCLKEMERLTNEMRRASETKDSYSFYQNNVAFHNVFLNLSTNNQMRRIIQLNKQRLYDFLTRKHISQWEEEHCDEHMAFIDLIRRGGAQEASQYLKTNHWSLEDQEQYIRQFYFNGDNHE</sequence>
<keyword evidence="2" id="KW-0238">DNA-binding</keyword>
<dbReference type="InterPro" id="IPR036390">
    <property type="entry name" value="WH_DNA-bd_sf"/>
</dbReference>
<evidence type="ECO:0000259" key="4">
    <source>
        <dbReference type="PROSITE" id="PS50949"/>
    </source>
</evidence>
<evidence type="ECO:0000256" key="3">
    <source>
        <dbReference type="ARBA" id="ARBA00023163"/>
    </source>
</evidence>
<dbReference type="SUPFAM" id="SSF46785">
    <property type="entry name" value="Winged helix' DNA-binding domain"/>
    <property type="match status" value="1"/>
</dbReference>
<dbReference type="RefSeq" id="WP_236892760.1">
    <property type="nucleotide sequence ID" value="NZ_AP024488.1"/>
</dbReference>
<dbReference type="CDD" id="cd07377">
    <property type="entry name" value="WHTH_GntR"/>
    <property type="match status" value="1"/>
</dbReference>
<reference evidence="5 6" key="1">
    <citation type="submission" date="2021-02" db="EMBL/GenBank/DDBJ databases">
        <title>Complete genome of Desulfoluna sp. strain ASN36.</title>
        <authorList>
            <person name="Takahashi A."/>
            <person name="Kojima H."/>
            <person name="Fukui M."/>
        </authorList>
    </citation>
    <scope>NUCLEOTIDE SEQUENCE [LARGE SCALE GENOMIC DNA]</scope>
    <source>
        <strain evidence="5 6">ASN36</strain>
    </source>
</reference>
<keyword evidence="3" id="KW-0804">Transcription</keyword>
<dbReference type="Pfam" id="PF07729">
    <property type="entry name" value="FCD"/>
    <property type="match status" value="1"/>
</dbReference>
<dbReference type="InterPro" id="IPR000524">
    <property type="entry name" value="Tscrpt_reg_HTH_GntR"/>
</dbReference>
<dbReference type="InterPro" id="IPR008920">
    <property type="entry name" value="TF_FadR/GntR_C"/>
</dbReference>
<accession>A0ABM7PFU4</accession>
<evidence type="ECO:0000256" key="2">
    <source>
        <dbReference type="ARBA" id="ARBA00023125"/>
    </source>
</evidence>
<dbReference type="Gene3D" id="1.20.120.530">
    <property type="entry name" value="GntR ligand-binding domain-like"/>
    <property type="match status" value="1"/>
</dbReference>
<dbReference type="Gene3D" id="1.10.10.10">
    <property type="entry name" value="Winged helix-like DNA-binding domain superfamily/Winged helix DNA-binding domain"/>
    <property type="match status" value="1"/>
</dbReference>
<dbReference type="PROSITE" id="PS50949">
    <property type="entry name" value="HTH_GNTR"/>
    <property type="match status" value="1"/>
</dbReference>
<dbReference type="PANTHER" id="PTHR43537:SF51">
    <property type="entry name" value="HTH-TYPE TRANSCRIPTIONAL REGULATOR LGOR-RELATED"/>
    <property type="match status" value="1"/>
</dbReference>
<dbReference type="Pfam" id="PF00392">
    <property type="entry name" value="GntR"/>
    <property type="match status" value="1"/>
</dbReference>
<dbReference type="Proteomes" id="UP001320148">
    <property type="component" value="Chromosome"/>
</dbReference>
<protein>
    <submittedName>
        <fullName evidence="5">GntR family transcriptional regulator</fullName>
    </submittedName>
</protein>
<evidence type="ECO:0000256" key="1">
    <source>
        <dbReference type="ARBA" id="ARBA00023015"/>
    </source>
</evidence>
<feature type="domain" description="HTH gntR-type" evidence="4">
    <location>
        <begin position="16"/>
        <end position="83"/>
    </location>
</feature>
<dbReference type="PANTHER" id="PTHR43537">
    <property type="entry name" value="TRANSCRIPTIONAL REGULATOR, GNTR FAMILY"/>
    <property type="match status" value="1"/>
</dbReference>
<evidence type="ECO:0000313" key="5">
    <source>
        <dbReference type="EMBL" id="BCS96447.1"/>
    </source>
</evidence>
<dbReference type="InterPro" id="IPR036388">
    <property type="entry name" value="WH-like_DNA-bd_sf"/>
</dbReference>
<dbReference type="EMBL" id="AP024488">
    <property type="protein sequence ID" value="BCS96447.1"/>
    <property type="molecule type" value="Genomic_DNA"/>
</dbReference>
<dbReference type="SMART" id="SM00345">
    <property type="entry name" value="HTH_GNTR"/>
    <property type="match status" value="1"/>
</dbReference>
<evidence type="ECO:0000313" key="6">
    <source>
        <dbReference type="Proteomes" id="UP001320148"/>
    </source>
</evidence>
<organism evidence="5 6">
    <name type="scientific">Desulfoluna limicola</name>
    <dbReference type="NCBI Taxonomy" id="2810562"/>
    <lineage>
        <taxon>Bacteria</taxon>
        <taxon>Pseudomonadati</taxon>
        <taxon>Thermodesulfobacteriota</taxon>
        <taxon>Desulfobacteria</taxon>
        <taxon>Desulfobacterales</taxon>
        <taxon>Desulfolunaceae</taxon>
        <taxon>Desulfoluna</taxon>
    </lineage>
</organism>
<dbReference type="InterPro" id="IPR011711">
    <property type="entry name" value="GntR_C"/>
</dbReference>
<dbReference type="SUPFAM" id="SSF48008">
    <property type="entry name" value="GntR ligand-binding domain-like"/>
    <property type="match status" value="1"/>
</dbReference>
<keyword evidence="1" id="KW-0805">Transcription regulation</keyword>
<keyword evidence="6" id="KW-1185">Reference proteome</keyword>
<proteinExistence type="predicted"/>